<sequence length="70" mass="8471">MLRRIKFVILNGIRVKSIRVICINNIFFIQKCQLSKFQYFYLFLLLLILQYKNKQNIRNSCVILLVSILF</sequence>
<name>A0A0A8ZRP5_ARUDO</name>
<evidence type="ECO:0000313" key="1">
    <source>
        <dbReference type="EMBL" id="JAD37497.1"/>
    </source>
</evidence>
<reference evidence="1" key="2">
    <citation type="journal article" date="2015" name="Data Brief">
        <title>Shoot transcriptome of the giant reed, Arundo donax.</title>
        <authorList>
            <person name="Barrero R.A."/>
            <person name="Guerrero F.D."/>
            <person name="Moolhuijzen P."/>
            <person name="Goolsby J.A."/>
            <person name="Tidwell J."/>
            <person name="Bellgard S.E."/>
            <person name="Bellgard M.I."/>
        </authorList>
    </citation>
    <scope>NUCLEOTIDE SEQUENCE</scope>
    <source>
        <tissue evidence="1">Shoot tissue taken approximately 20 cm above the soil surface</tissue>
    </source>
</reference>
<proteinExistence type="predicted"/>
<dbReference type="AlphaFoldDB" id="A0A0A8ZRP5"/>
<dbReference type="EMBL" id="GBRH01260398">
    <property type="protein sequence ID" value="JAD37497.1"/>
    <property type="molecule type" value="Transcribed_RNA"/>
</dbReference>
<protein>
    <submittedName>
        <fullName evidence="1">Uncharacterized protein</fullName>
    </submittedName>
</protein>
<reference evidence="1" key="1">
    <citation type="submission" date="2014-09" db="EMBL/GenBank/DDBJ databases">
        <authorList>
            <person name="Magalhaes I.L.F."/>
            <person name="Oliveira U."/>
            <person name="Santos F.R."/>
            <person name="Vidigal T.H.D.A."/>
            <person name="Brescovit A.D."/>
            <person name="Santos A.J."/>
        </authorList>
    </citation>
    <scope>NUCLEOTIDE SEQUENCE</scope>
    <source>
        <tissue evidence="1">Shoot tissue taken approximately 20 cm above the soil surface</tissue>
    </source>
</reference>
<accession>A0A0A8ZRP5</accession>
<organism evidence="1">
    <name type="scientific">Arundo donax</name>
    <name type="common">Giant reed</name>
    <name type="synonym">Donax arundinaceus</name>
    <dbReference type="NCBI Taxonomy" id="35708"/>
    <lineage>
        <taxon>Eukaryota</taxon>
        <taxon>Viridiplantae</taxon>
        <taxon>Streptophyta</taxon>
        <taxon>Embryophyta</taxon>
        <taxon>Tracheophyta</taxon>
        <taxon>Spermatophyta</taxon>
        <taxon>Magnoliopsida</taxon>
        <taxon>Liliopsida</taxon>
        <taxon>Poales</taxon>
        <taxon>Poaceae</taxon>
        <taxon>PACMAD clade</taxon>
        <taxon>Arundinoideae</taxon>
        <taxon>Arundineae</taxon>
        <taxon>Arundo</taxon>
    </lineage>
</organism>